<dbReference type="PANTHER" id="PTHR22600">
    <property type="entry name" value="BETA-HEXOSAMINIDASE"/>
    <property type="match status" value="1"/>
</dbReference>
<dbReference type="EC" id="3.2.1.52" evidence="7"/>
<comment type="catalytic activity">
    <reaction evidence="1 7">
        <text>Hydrolysis of terminal non-reducing N-acetyl-D-hexosamine residues in N-acetyl-beta-D-hexosaminides.</text>
        <dbReference type="EC" id="3.2.1.52"/>
    </reaction>
</comment>
<dbReference type="GO" id="GO:0030203">
    <property type="term" value="P:glycosaminoglycan metabolic process"/>
    <property type="evidence" value="ECO:0007669"/>
    <property type="project" value="TreeGrafter"/>
</dbReference>
<dbReference type="InterPro" id="IPR029018">
    <property type="entry name" value="Hex-like_dom2"/>
</dbReference>
<evidence type="ECO:0000259" key="10">
    <source>
        <dbReference type="Pfam" id="PF14845"/>
    </source>
</evidence>
<dbReference type="Gene3D" id="3.20.20.80">
    <property type="entry name" value="Glycosidases"/>
    <property type="match status" value="1"/>
</dbReference>
<dbReference type="InterPro" id="IPR017853">
    <property type="entry name" value="GH"/>
</dbReference>
<comment type="caution">
    <text evidence="11">The sequence shown here is derived from an EMBL/GenBank/DDBJ whole genome shotgun (WGS) entry which is preliminary data.</text>
</comment>
<protein>
    <recommendedName>
        <fullName evidence="7">Beta-hexosaminidase</fullName>
        <ecNumber evidence="7">3.2.1.52</ecNumber>
    </recommendedName>
</protein>
<dbReference type="GO" id="GO:0005975">
    <property type="term" value="P:carbohydrate metabolic process"/>
    <property type="evidence" value="ECO:0007669"/>
    <property type="project" value="InterPro"/>
</dbReference>
<dbReference type="PRINTS" id="PR00738">
    <property type="entry name" value="GLHYDRLASE20"/>
</dbReference>
<dbReference type="PIRSF" id="PIRSF001093">
    <property type="entry name" value="B-hxosamndse_ab_euk"/>
    <property type="match status" value="1"/>
</dbReference>
<evidence type="ECO:0000256" key="4">
    <source>
        <dbReference type="ARBA" id="ARBA00022801"/>
    </source>
</evidence>
<sequence>MAPWPLPTQYEQGESTLWLSPRLQYVHYSKAVSQQGAWYGGLERLQSSGSSQSPQSKSLEYPPDLLQIAFERFTARAFSGHFVPYKFHPRRAQFEPSLDDRRTFITEITIEETVDSDTEKRHPTISREAYSMHISLDGHVLISTLHPEGALRALETLVQLFYAHSESKEEVYTPYAPAFIKDVPVFEHRGLNLDICRNWIPPSDVLRTLEAMAFNKLNKLHLHASDAQSWPIEIPALPSLAKEGAYREDQIWSVKDLEQVQKYGLYHGIEVYLEIDLPGHTASIYHSRPDLITAYNKPWATYAMEPPAGQLKLNSLDVPPFLTTLLNDLLRRSAPFTSHFHVGGDELNLEAYNLDPTVQSSSKKVIRPLLQHLMNHIISLVHSHGLIPSIWEDMLLEWELELPANTIIQTWRSSASLAKVVAKGHRALFGPCEEWYLDSGYGTFIDPDPTNVDSPIKRPFHDWCGPYKNWRQILSFDPFRGIPEEHRHLVVGGEVHLWGELTDSVNLDNMLWPRAAAAAEVLWRGKVGVGEPATRRLAEMRERLVARGVRAGMVQMEWGLRNQGGCIL</sequence>
<reference evidence="11 12" key="1">
    <citation type="journal article" date="2020" name="Genomics">
        <title>Complete, high-quality genomes from long-read metagenomic sequencing of two wolf lichen thalli reveals enigmatic genome architecture.</title>
        <authorList>
            <person name="McKenzie S.K."/>
            <person name="Walston R.F."/>
            <person name="Allen J.L."/>
        </authorList>
    </citation>
    <scope>NUCLEOTIDE SEQUENCE [LARGE SCALE GENOMIC DNA]</scope>
    <source>
        <strain evidence="11">WasteWater1</strain>
    </source>
</reference>
<dbReference type="GO" id="GO:0016231">
    <property type="term" value="F:beta-N-acetylglucosaminidase activity"/>
    <property type="evidence" value="ECO:0007669"/>
    <property type="project" value="TreeGrafter"/>
</dbReference>
<dbReference type="SUPFAM" id="SSF55545">
    <property type="entry name" value="beta-N-acetylhexosaminidase-like domain"/>
    <property type="match status" value="1"/>
</dbReference>
<accession>A0A8H6CRL1</accession>
<evidence type="ECO:0000256" key="2">
    <source>
        <dbReference type="ARBA" id="ARBA00006285"/>
    </source>
</evidence>
<dbReference type="Pfam" id="PF14845">
    <property type="entry name" value="Glycohydro_20b2"/>
    <property type="match status" value="1"/>
</dbReference>
<evidence type="ECO:0000256" key="3">
    <source>
        <dbReference type="ARBA" id="ARBA00022729"/>
    </source>
</evidence>
<dbReference type="InterPro" id="IPR025705">
    <property type="entry name" value="Beta_hexosaminidase_sua/sub"/>
</dbReference>
<evidence type="ECO:0000259" key="9">
    <source>
        <dbReference type="Pfam" id="PF00728"/>
    </source>
</evidence>
<gene>
    <name evidence="11" type="ORF">HO133_008002</name>
</gene>
<feature type="active site" description="Proton donor" evidence="8">
    <location>
        <position position="346"/>
    </location>
</feature>
<dbReference type="GeneID" id="59336399"/>
<name>A0A8H6CRL1_9LECA</name>
<dbReference type="AlphaFoldDB" id="A0A8H6CRL1"/>
<proteinExistence type="inferred from homology"/>
<comment type="similarity">
    <text evidence="2 7">Belongs to the glycosyl hydrolase 20 family.</text>
</comment>
<evidence type="ECO:0000313" key="11">
    <source>
        <dbReference type="EMBL" id="KAF6228272.1"/>
    </source>
</evidence>
<keyword evidence="4 7" id="KW-0378">Hydrolase</keyword>
<keyword evidence="6 7" id="KW-0326">Glycosidase</keyword>
<feature type="domain" description="Glycoside hydrolase family 20 catalytic" evidence="9">
    <location>
        <begin position="186"/>
        <end position="525"/>
    </location>
</feature>
<dbReference type="RefSeq" id="XP_037156206.1">
    <property type="nucleotide sequence ID" value="XM_037298870.1"/>
</dbReference>
<keyword evidence="12" id="KW-1185">Reference proteome</keyword>
<evidence type="ECO:0000256" key="1">
    <source>
        <dbReference type="ARBA" id="ARBA00001231"/>
    </source>
</evidence>
<dbReference type="Pfam" id="PF00728">
    <property type="entry name" value="Glyco_hydro_20"/>
    <property type="match status" value="1"/>
</dbReference>
<dbReference type="EMBL" id="JACCJB010000004">
    <property type="protein sequence ID" value="KAF6228272.1"/>
    <property type="molecule type" value="Genomic_DNA"/>
</dbReference>
<dbReference type="InterPro" id="IPR029019">
    <property type="entry name" value="HEX_eukaryotic_N"/>
</dbReference>
<dbReference type="Gene3D" id="3.30.379.10">
    <property type="entry name" value="Chitobiase/beta-hexosaminidase domain 2-like"/>
    <property type="match status" value="1"/>
</dbReference>
<dbReference type="Proteomes" id="UP000593566">
    <property type="component" value="Unassembled WGS sequence"/>
</dbReference>
<evidence type="ECO:0000256" key="7">
    <source>
        <dbReference type="PIRNR" id="PIRNR001093"/>
    </source>
</evidence>
<keyword evidence="3" id="KW-0732">Signal</keyword>
<evidence type="ECO:0000256" key="8">
    <source>
        <dbReference type="PIRSR" id="PIRSR001093-1"/>
    </source>
</evidence>
<dbReference type="SUPFAM" id="SSF51445">
    <property type="entry name" value="(Trans)glycosidases"/>
    <property type="match status" value="1"/>
</dbReference>
<dbReference type="GO" id="GO:0016020">
    <property type="term" value="C:membrane"/>
    <property type="evidence" value="ECO:0007669"/>
    <property type="project" value="TreeGrafter"/>
</dbReference>
<organism evidence="11 12">
    <name type="scientific">Letharia lupina</name>
    <dbReference type="NCBI Taxonomy" id="560253"/>
    <lineage>
        <taxon>Eukaryota</taxon>
        <taxon>Fungi</taxon>
        <taxon>Dikarya</taxon>
        <taxon>Ascomycota</taxon>
        <taxon>Pezizomycotina</taxon>
        <taxon>Lecanoromycetes</taxon>
        <taxon>OSLEUM clade</taxon>
        <taxon>Lecanoromycetidae</taxon>
        <taxon>Lecanorales</taxon>
        <taxon>Lecanorineae</taxon>
        <taxon>Parmeliaceae</taxon>
        <taxon>Letharia</taxon>
    </lineage>
</organism>
<evidence type="ECO:0000313" key="12">
    <source>
        <dbReference type="Proteomes" id="UP000593566"/>
    </source>
</evidence>
<dbReference type="PANTHER" id="PTHR22600:SF58">
    <property type="entry name" value="BETA-HEXOSAMINIDASE"/>
    <property type="match status" value="1"/>
</dbReference>
<evidence type="ECO:0000256" key="5">
    <source>
        <dbReference type="ARBA" id="ARBA00023180"/>
    </source>
</evidence>
<feature type="domain" description="Beta-hexosaminidase eukaryotic type N-terminal" evidence="10">
    <location>
        <begin position="3"/>
        <end position="160"/>
    </location>
</feature>
<evidence type="ECO:0000256" key="6">
    <source>
        <dbReference type="ARBA" id="ARBA00023295"/>
    </source>
</evidence>
<dbReference type="FunFam" id="3.20.20.80:FF:000063">
    <property type="entry name" value="Beta-hexosaminidase"/>
    <property type="match status" value="1"/>
</dbReference>
<dbReference type="InterPro" id="IPR015883">
    <property type="entry name" value="Glyco_hydro_20_cat"/>
</dbReference>
<keyword evidence="5" id="KW-0325">Glycoprotein</keyword>